<reference evidence="1 2" key="1">
    <citation type="journal article" date="2014" name="Genome Announc.">
        <title>Draft Genome Sequence of Brevibacillus panacihumi Strain W25, a Halotolerant Hydrocarbon-Degrading Bacterium.</title>
        <authorList>
            <person name="Wang X."/>
            <person name="Jin D."/>
            <person name="Zhou L."/>
            <person name="Wu L."/>
            <person name="An W."/>
            <person name="Chen Y."/>
            <person name="Zhao L."/>
        </authorList>
    </citation>
    <scope>NUCLEOTIDE SEQUENCE [LARGE SCALE GENOMIC DNA]</scope>
    <source>
        <strain evidence="1 2">W25</strain>
    </source>
</reference>
<sequence>MKLVRRKNLYPYLVSWIIYGECISVKPFLKKMNINGPIVQEKEAKYEYSIENDDYHMYNEGV</sequence>
<dbReference type="STRING" id="1408254.T458_27485"/>
<proteinExistence type="predicted"/>
<evidence type="ECO:0000313" key="1">
    <source>
        <dbReference type="EMBL" id="EST52237.1"/>
    </source>
</evidence>
<dbReference type="RefSeq" id="WP_023559213.1">
    <property type="nucleotide sequence ID" value="NZ_KI629786.1"/>
</dbReference>
<organism evidence="1 2">
    <name type="scientific">Brevibacillus panacihumi W25</name>
    <dbReference type="NCBI Taxonomy" id="1408254"/>
    <lineage>
        <taxon>Bacteria</taxon>
        <taxon>Bacillati</taxon>
        <taxon>Bacillota</taxon>
        <taxon>Bacilli</taxon>
        <taxon>Bacillales</taxon>
        <taxon>Paenibacillaceae</taxon>
        <taxon>Brevibacillus</taxon>
    </lineage>
</organism>
<protein>
    <submittedName>
        <fullName evidence="1">Uncharacterized protein</fullName>
    </submittedName>
</protein>
<accession>V6M1L3</accession>
<keyword evidence="2" id="KW-1185">Reference proteome</keyword>
<gene>
    <name evidence="1" type="ORF">T458_27485</name>
</gene>
<dbReference type="Proteomes" id="UP000017973">
    <property type="component" value="Unassembled WGS sequence"/>
</dbReference>
<comment type="caution">
    <text evidence="1">The sequence shown here is derived from an EMBL/GenBank/DDBJ whole genome shotgun (WGS) entry which is preliminary data.</text>
</comment>
<evidence type="ECO:0000313" key="2">
    <source>
        <dbReference type="Proteomes" id="UP000017973"/>
    </source>
</evidence>
<name>V6M1L3_9BACL</name>
<dbReference type="HOGENOM" id="CLU_2895213_0_0_9"/>
<dbReference type="EMBL" id="AYJU01000018">
    <property type="protein sequence ID" value="EST52237.1"/>
    <property type="molecule type" value="Genomic_DNA"/>
</dbReference>
<dbReference type="AlphaFoldDB" id="V6M1L3"/>